<dbReference type="EMBL" id="CAJNOH010004594">
    <property type="protein sequence ID" value="CAF1374235.1"/>
    <property type="molecule type" value="Genomic_DNA"/>
</dbReference>
<dbReference type="Proteomes" id="UP000663854">
    <property type="component" value="Unassembled WGS sequence"/>
</dbReference>
<dbReference type="GO" id="GO:0051539">
    <property type="term" value="F:4 iron, 4 sulfur cluster binding"/>
    <property type="evidence" value="ECO:0007669"/>
    <property type="project" value="UniProtKB-KW"/>
</dbReference>
<keyword evidence="1" id="KW-0548">Nucleotidyltransferase</keyword>
<comment type="caution">
    <text evidence="3">The sequence shown here is derived from an EMBL/GenBank/DDBJ whole genome shotgun (WGS) entry which is preliminary data.</text>
</comment>
<keyword evidence="1" id="KW-0863">Zinc-finger</keyword>
<keyword evidence="1" id="KW-0004">4Fe-4S</keyword>
<dbReference type="InterPro" id="IPR043502">
    <property type="entry name" value="DNA/RNA_pol_sf"/>
</dbReference>
<dbReference type="GO" id="GO:0008270">
    <property type="term" value="F:zinc ion binding"/>
    <property type="evidence" value="ECO:0007669"/>
    <property type="project" value="UniProtKB-KW"/>
</dbReference>
<protein>
    <recommendedName>
        <fullName evidence="1">DNA polymerase epsilon catalytic subunit</fullName>
        <ecNumber evidence="1">2.7.7.7</ecNumber>
    </recommendedName>
</protein>
<dbReference type="Proteomes" id="UP000663870">
    <property type="component" value="Unassembled WGS sequence"/>
</dbReference>
<dbReference type="PANTHER" id="PTHR10670">
    <property type="entry name" value="DNA POLYMERASE EPSILON CATALYTIC SUBUNIT A"/>
    <property type="match status" value="1"/>
</dbReference>
<comment type="subcellular location">
    <subcellularLocation>
        <location evidence="1">Nucleus</location>
    </subcellularLocation>
</comment>
<keyword evidence="1" id="KW-0808">Transferase</keyword>
<dbReference type="GO" id="GO:0008310">
    <property type="term" value="F:single-stranded DNA 3'-5' DNA exonuclease activity"/>
    <property type="evidence" value="ECO:0007669"/>
    <property type="project" value="TreeGrafter"/>
</dbReference>
<dbReference type="EMBL" id="CAJNOL010006037">
    <property type="protein sequence ID" value="CAF1613120.1"/>
    <property type="molecule type" value="Genomic_DNA"/>
</dbReference>
<reference evidence="3" key="1">
    <citation type="submission" date="2021-02" db="EMBL/GenBank/DDBJ databases">
        <authorList>
            <person name="Nowell W R."/>
        </authorList>
    </citation>
    <scope>NUCLEOTIDE SEQUENCE</scope>
</reference>
<comment type="catalytic activity">
    <reaction evidence="1">
        <text>DNA(n) + a 2'-deoxyribonucleoside 5'-triphosphate = DNA(n+1) + diphosphate</text>
        <dbReference type="Rhea" id="RHEA:22508"/>
        <dbReference type="Rhea" id="RHEA-COMP:17339"/>
        <dbReference type="Rhea" id="RHEA-COMP:17340"/>
        <dbReference type="ChEBI" id="CHEBI:33019"/>
        <dbReference type="ChEBI" id="CHEBI:61560"/>
        <dbReference type="ChEBI" id="CHEBI:173112"/>
        <dbReference type="EC" id="2.7.7.7"/>
    </reaction>
</comment>
<comment type="function">
    <text evidence="1">DNA polymerase II participates in chromosomal DNA replication.</text>
</comment>
<evidence type="ECO:0000313" key="2">
    <source>
        <dbReference type="EMBL" id="CAF1374235.1"/>
    </source>
</evidence>
<evidence type="ECO:0000313" key="3">
    <source>
        <dbReference type="EMBL" id="CAF1613120.1"/>
    </source>
</evidence>
<name>A0A816BT39_9BILA</name>
<dbReference type="GO" id="GO:0008622">
    <property type="term" value="C:epsilon DNA polymerase complex"/>
    <property type="evidence" value="ECO:0007669"/>
    <property type="project" value="InterPro"/>
</dbReference>
<keyword evidence="4" id="KW-1185">Reference proteome</keyword>
<keyword evidence="1" id="KW-0238">DNA-binding</keyword>
<dbReference type="GO" id="GO:0000278">
    <property type="term" value="P:mitotic cell cycle"/>
    <property type="evidence" value="ECO:0007669"/>
    <property type="project" value="TreeGrafter"/>
</dbReference>
<dbReference type="GO" id="GO:0006287">
    <property type="term" value="P:base-excision repair, gap-filling"/>
    <property type="evidence" value="ECO:0007669"/>
    <property type="project" value="TreeGrafter"/>
</dbReference>
<evidence type="ECO:0000256" key="1">
    <source>
        <dbReference type="RuleBase" id="RU365029"/>
    </source>
</evidence>
<dbReference type="EC" id="2.7.7.7" evidence="1"/>
<dbReference type="GO" id="GO:0006272">
    <property type="term" value="P:leading strand elongation"/>
    <property type="evidence" value="ECO:0007669"/>
    <property type="project" value="TreeGrafter"/>
</dbReference>
<dbReference type="AlphaFoldDB" id="A0A816BT39"/>
<gene>
    <name evidence="3" type="ORF">JXQ802_LOCUS49635</name>
    <name evidence="2" type="ORF">PYM288_LOCUS33518</name>
</gene>
<keyword evidence="1" id="KW-0235">DNA replication</keyword>
<dbReference type="PANTHER" id="PTHR10670:SF0">
    <property type="entry name" value="DNA POLYMERASE EPSILON CATALYTIC SUBUNIT A"/>
    <property type="match status" value="1"/>
</dbReference>
<comment type="similarity">
    <text evidence="1">Belongs to the DNA polymerase type-B family.</text>
</comment>
<organism evidence="3 4">
    <name type="scientific">Rotaria sordida</name>
    <dbReference type="NCBI Taxonomy" id="392033"/>
    <lineage>
        <taxon>Eukaryota</taxon>
        <taxon>Metazoa</taxon>
        <taxon>Spiralia</taxon>
        <taxon>Gnathifera</taxon>
        <taxon>Rotifera</taxon>
        <taxon>Eurotatoria</taxon>
        <taxon>Bdelloidea</taxon>
        <taxon>Philodinida</taxon>
        <taxon>Philodinidae</taxon>
        <taxon>Rotaria</taxon>
    </lineage>
</organism>
<dbReference type="GO" id="GO:0003887">
    <property type="term" value="F:DNA-directed DNA polymerase activity"/>
    <property type="evidence" value="ECO:0007669"/>
    <property type="project" value="UniProtKB-KW"/>
</dbReference>
<dbReference type="InterPro" id="IPR029703">
    <property type="entry name" value="POL2"/>
</dbReference>
<keyword evidence="1" id="KW-0479">Metal-binding</keyword>
<accession>A0A816BT39</accession>
<dbReference type="GO" id="GO:0003677">
    <property type="term" value="F:DNA binding"/>
    <property type="evidence" value="ECO:0007669"/>
    <property type="project" value="UniProtKB-KW"/>
</dbReference>
<keyword evidence="1" id="KW-0408">Iron</keyword>
<evidence type="ECO:0000313" key="4">
    <source>
        <dbReference type="Proteomes" id="UP000663870"/>
    </source>
</evidence>
<dbReference type="GO" id="GO:0006297">
    <property type="term" value="P:nucleotide-excision repair, DNA gap filling"/>
    <property type="evidence" value="ECO:0007669"/>
    <property type="project" value="TreeGrafter"/>
</dbReference>
<keyword evidence="1" id="KW-0862">Zinc</keyword>
<comment type="cofactor">
    <cofactor evidence="1">
        <name>[4Fe-4S] cluster</name>
        <dbReference type="ChEBI" id="CHEBI:49883"/>
    </cofactor>
</comment>
<dbReference type="GO" id="GO:0045004">
    <property type="term" value="P:DNA replication proofreading"/>
    <property type="evidence" value="ECO:0007669"/>
    <property type="project" value="TreeGrafter"/>
</dbReference>
<proteinExistence type="inferred from homology"/>
<dbReference type="SUPFAM" id="SSF56672">
    <property type="entry name" value="DNA/RNA polymerases"/>
    <property type="match status" value="1"/>
</dbReference>
<keyword evidence="1" id="KW-0411">Iron-sulfur</keyword>
<keyword evidence="1" id="KW-0239">DNA-directed DNA polymerase</keyword>
<sequence>MLQAFMADVIFPNKHEDKQYKYTDDSHLLISETYIGVNVEVFESDVFHSDISCRFKIVPGTVEYLIDNIDRTLQQSIEIEEKLSIDLIENLSEIKEDVLQRLQHLKNFRNRLENPNIYHLDVGAMYSNIIITNRLRPSAVVDSTICAQCNLNRPNAHCQRKMDWIWRGTYVPATRNELQRIQLQLENERFSFNANNNHNNNILSFHELPQEAQLSIERKRLADYCRARWHRTKMDGIVCTISSIIIKRIRELVEQIGRSLELDTVRYLIFQT</sequence>
<keyword evidence="1" id="KW-0539">Nucleus</keyword>